<evidence type="ECO:0000256" key="1">
    <source>
        <dbReference type="ARBA" id="ARBA00005662"/>
    </source>
</evidence>
<accession>A0A9Q6HNV4</accession>
<dbReference type="Proteomes" id="UP000241960">
    <property type="component" value="Unassembled WGS sequence"/>
</dbReference>
<gene>
    <name evidence="3" type="ORF">BU058_07445</name>
</gene>
<sequence length="387" mass="43985">MMKKFMLLLTLLVAFICSLLLIINLTILLLSVTNSSKKADFVAVGDNLIHPVVYNNAKTAAHSYDFKPMYAAIKSYIKDKDVAFVNQESPMGGDDIPYSGFKRFNTPSSVAKDLVDTGFNLINGSNNHSLDQGTHGVEQRIQTWNKYKKEALFTGTFNSKESRDKIHVFKSKGIKISLLSYTFGTNGLKTDKPYQINYFNKTQMKKDIHKAKKHSDLVMVSAHWGNEGKHKPNKMQRHYAQFLANQNVDVVLGTHPHVIQPVKWIQGKSNHKTLVAYSLGNFLNGQETGTESNHLGGSIQFDIKKQLGQTYIDNVKWRSIVNHYETQNQRLGSLKKNFELYMLDDYTNNLAKKHGVKYQDDSHMSKAHLNEITKNVIDDEFLDKASY</sequence>
<evidence type="ECO:0000313" key="4">
    <source>
        <dbReference type="Proteomes" id="UP000241960"/>
    </source>
</evidence>
<dbReference type="SUPFAM" id="SSF56300">
    <property type="entry name" value="Metallo-dependent phosphatases"/>
    <property type="match status" value="1"/>
</dbReference>
<comment type="caution">
    <text evidence="3">The sequence shown here is derived from an EMBL/GenBank/DDBJ whole genome shotgun (WGS) entry which is preliminary data.</text>
</comment>
<dbReference type="EMBL" id="PZFQ01000021">
    <property type="protein sequence ID" value="PTI75445.1"/>
    <property type="molecule type" value="Genomic_DNA"/>
</dbReference>
<proteinExistence type="inferred from homology"/>
<feature type="domain" description="Capsule synthesis protein CapA" evidence="2">
    <location>
        <begin position="40"/>
        <end position="286"/>
    </location>
</feature>
<evidence type="ECO:0000313" key="3">
    <source>
        <dbReference type="EMBL" id="PTI75445.1"/>
    </source>
</evidence>
<protein>
    <submittedName>
        <fullName evidence="3">CapA family protein</fullName>
    </submittedName>
</protein>
<name>A0A9Q6HNV4_9STAP</name>
<dbReference type="CDD" id="cd07381">
    <property type="entry name" value="MPP_CapA"/>
    <property type="match status" value="1"/>
</dbReference>
<dbReference type="Gene3D" id="3.60.21.10">
    <property type="match status" value="1"/>
</dbReference>
<dbReference type="InterPro" id="IPR052169">
    <property type="entry name" value="CW_Biosynth-Accessory"/>
</dbReference>
<dbReference type="Pfam" id="PF09587">
    <property type="entry name" value="PGA_cap"/>
    <property type="match status" value="1"/>
</dbReference>
<comment type="similarity">
    <text evidence="1">Belongs to the CapA family.</text>
</comment>
<dbReference type="InterPro" id="IPR019079">
    <property type="entry name" value="Capsule_synth_CapA"/>
</dbReference>
<dbReference type="PANTHER" id="PTHR33393">
    <property type="entry name" value="POLYGLUTAMINE SYNTHESIS ACCESSORY PROTEIN RV0574C-RELATED"/>
    <property type="match status" value="1"/>
</dbReference>
<dbReference type="PANTHER" id="PTHR33393:SF12">
    <property type="entry name" value="CAPSULE BIOSYNTHESIS PROTEIN CAPA"/>
    <property type="match status" value="1"/>
</dbReference>
<dbReference type="SMART" id="SM00854">
    <property type="entry name" value="PGA_cap"/>
    <property type="match status" value="1"/>
</dbReference>
<evidence type="ECO:0000259" key="2">
    <source>
        <dbReference type="SMART" id="SM00854"/>
    </source>
</evidence>
<dbReference type="InterPro" id="IPR029052">
    <property type="entry name" value="Metallo-depent_PP-like"/>
</dbReference>
<reference evidence="3 4" key="1">
    <citation type="journal article" date="2016" name="Front. Microbiol.">
        <title>Comprehensive Phylogenetic Analysis of Bovine Non-aureus Staphylococci Species Based on Whole-Genome Sequencing.</title>
        <authorList>
            <person name="Naushad S."/>
            <person name="Barkema H.W."/>
            <person name="Luby C."/>
            <person name="Condas L.A."/>
            <person name="Nobrega D.B."/>
            <person name="Carson D.A."/>
            <person name="De Buck J."/>
        </authorList>
    </citation>
    <scope>NUCLEOTIDE SEQUENCE [LARGE SCALE GENOMIC DNA]</scope>
    <source>
        <strain evidence="3 4">SNUC 1231</strain>
    </source>
</reference>
<organism evidence="3 4">
    <name type="scientific">Staphylococcus succinus</name>
    <dbReference type="NCBI Taxonomy" id="61015"/>
    <lineage>
        <taxon>Bacteria</taxon>
        <taxon>Bacillati</taxon>
        <taxon>Bacillota</taxon>
        <taxon>Bacilli</taxon>
        <taxon>Bacillales</taxon>
        <taxon>Staphylococcaceae</taxon>
        <taxon>Staphylococcus</taxon>
    </lineage>
</organism>
<dbReference type="RefSeq" id="WP_073505721.1">
    <property type="nucleotide sequence ID" value="NZ_CP018199.1"/>
</dbReference>
<dbReference type="AlphaFoldDB" id="A0A9Q6HNV4"/>